<sequence>MPVLSLSPPDQRALRALLAAEPDAGASVPWALERVVELVPCDRVDVTVLAGDGAVVDEHALRVAGGPAGRGGSGADGGELLAVFDQGDGGAVRLRLSRRDHPFSERDRALLHLVAPVLERLLRERSATRAPTTLTVTERRVLQQVAAGLSNAGIAERLFVAPSTVRKHLEHSYRKLGVTSRMAALASLGGLDATAMDPRERPVETR</sequence>
<evidence type="ECO:0000256" key="1">
    <source>
        <dbReference type="ARBA" id="ARBA00023015"/>
    </source>
</evidence>
<dbReference type="AlphaFoldDB" id="A0A1H1TE87"/>
<dbReference type="RefSeq" id="WP_157720404.1">
    <property type="nucleotide sequence ID" value="NZ_LT629749.1"/>
</dbReference>
<dbReference type="InterPro" id="IPR036388">
    <property type="entry name" value="WH-like_DNA-bd_sf"/>
</dbReference>
<dbReference type="PANTHER" id="PTHR44688">
    <property type="entry name" value="DNA-BINDING TRANSCRIPTIONAL ACTIVATOR DEVR_DOSR"/>
    <property type="match status" value="1"/>
</dbReference>
<reference evidence="5 6" key="1">
    <citation type="submission" date="2016-10" db="EMBL/GenBank/DDBJ databases">
        <authorList>
            <person name="de Groot N.N."/>
        </authorList>
    </citation>
    <scope>NUCLEOTIDE SEQUENCE [LARGE SCALE GENOMIC DNA]</scope>
    <source>
        <strain evidence="5 6">DSM 21741</strain>
    </source>
</reference>
<accession>A0A1H1TE87</accession>
<evidence type="ECO:0000313" key="5">
    <source>
        <dbReference type="EMBL" id="SDS58454.1"/>
    </source>
</evidence>
<dbReference type="InterPro" id="IPR016032">
    <property type="entry name" value="Sig_transdc_resp-reg_C-effctor"/>
</dbReference>
<name>A0A1H1TE87_9ACTN</name>
<dbReference type="EMBL" id="LT629749">
    <property type="protein sequence ID" value="SDS58454.1"/>
    <property type="molecule type" value="Genomic_DNA"/>
</dbReference>
<feature type="domain" description="HTH luxR-type" evidence="4">
    <location>
        <begin position="127"/>
        <end position="192"/>
    </location>
</feature>
<evidence type="ECO:0000256" key="3">
    <source>
        <dbReference type="ARBA" id="ARBA00023163"/>
    </source>
</evidence>
<evidence type="ECO:0000259" key="4">
    <source>
        <dbReference type="PROSITE" id="PS50043"/>
    </source>
</evidence>
<dbReference type="OrthoDB" id="3518313at2"/>
<dbReference type="GO" id="GO:0003677">
    <property type="term" value="F:DNA binding"/>
    <property type="evidence" value="ECO:0007669"/>
    <property type="project" value="UniProtKB-KW"/>
</dbReference>
<dbReference type="InterPro" id="IPR000792">
    <property type="entry name" value="Tscrpt_reg_LuxR_C"/>
</dbReference>
<dbReference type="Gene3D" id="1.10.10.10">
    <property type="entry name" value="Winged helix-like DNA-binding domain superfamily/Winged helix DNA-binding domain"/>
    <property type="match status" value="1"/>
</dbReference>
<keyword evidence="2" id="KW-0238">DNA-binding</keyword>
<dbReference type="Proteomes" id="UP000199092">
    <property type="component" value="Chromosome I"/>
</dbReference>
<dbReference type="PROSITE" id="PS00622">
    <property type="entry name" value="HTH_LUXR_1"/>
    <property type="match status" value="1"/>
</dbReference>
<keyword evidence="1" id="KW-0805">Transcription regulation</keyword>
<keyword evidence="3" id="KW-0804">Transcription</keyword>
<dbReference type="Pfam" id="PF00196">
    <property type="entry name" value="GerE"/>
    <property type="match status" value="1"/>
</dbReference>
<organism evidence="5 6">
    <name type="scientific">Friedmanniella luteola</name>
    <dbReference type="NCBI Taxonomy" id="546871"/>
    <lineage>
        <taxon>Bacteria</taxon>
        <taxon>Bacillati</taxon>
        <taxon>Actinomycetota</taxon>
        <taxon>Actinomycetes</taxon>
        <taxon>Propionibacteriales</taxon>
        <taxon>Nocardioidaceae</taxon>
        <taxon>Friedmanniella</taxon>
    </lineage>
</organism>
<proteinExistence type="predicted"/>
<dbReference type="SUPFAM" id="SSF46894">
    <property type="entry name" value="C-terminal effector domain of the bipartite response regulators"/>
    <property type="match status" value="1"/>
</dbReference>
<gene>
    <name evidence="5" type="ORF">SAMN04488543_2003</name>
</gene>
<dbReference type="PRINTS" id="PR00038">
    <property type="entry name" value="HTHLUXR"/>
</dbReference>
<dbReference type="CDD" id="cd06170">
    <property type="entry name" value="LuxR_C_like"/>
    <property type="match status" value="1"/>
</dbReference>
<evidence type="ECO:0000313" key="6">
    <source>
        <dbReference type="Proteomes" id="UP000199092"/>
    </source>
</evidence>
<dbReference type="SMART" id="SM00421">
    <property type="entry name" value="HTH_LUXR"/>
    <property type="match status" value="1"/>
</dbReference>
<dbReference type="STRING" id="546871.SAMN04488543_2003"/>
<dbReference type="PROSITE" id="PS50043">
    <property type="entry name" value="HTH_LUXR_2"/>
    <property type="match status" value="1"/>
</dbReference>
<keyword evidence="6" id="KW-1185">Reference proteome</keyword>
<dbReference type="PANTHER" id="PTHR44688:SF16">
    <property type="entry name" value="DNA-BINDING TRANSCRIPTIONAL ACTIVATOR DEVR_DOSR"/>
    <property type="match status" value="1"/>
</dbReference>
<protein>
    <submittedName>
        <fullName evidence="5">Regulatory protein, luxR family</fullName>
    </submittedName>
</protein>
<evidence type="ECO:0000256" key="2">
    <source>
        <dbReference type="ARBA" id="ARBA00023125"/>
    </source>
</evidence>
<dbReference type="GO" id="GO:0006355">
    <property type="term" value="P:regulation of DNA-templated transcription"/>
    <property type="evidence" value="ECO:0007669"/>
    <property type="project" value="InterPro"/>
</dbReference>